<evidence type="ECO:0000313" key="3">
    <source>
        <dbReference type="EMBL" id="MBE6502565.1"/>
    </source>
</evidence>
<reference evidence="3" key="1">
    <citation type="submission" date="2019-04" db="EMBL/GenBank/DDBJ databases">
        <title>Evolution of Biomass-Degrading Anaerobic Consortia Revealed by Metagenomics.</title>
        <authorList>
            <person name="Peng X."/>
        </authorList>
    </citation>
    <scope>NUCLEOTIDE SEQUENCE</scope>
    <source>
        <strain evidence="3">SIG18</strain>
    </source>
</reference>
<keyword evidence="2" id="KW-0472">Membrane</keyword>
<gene>
    <name evidence="3" type="ORF">E7Z79_09045</name>
</gene>
<name>A0A8T3VGW5_9EURY</name>
<keyword evidence="2" id="KW-0812">Transmembrane</keyword>
<proteinExistence type="predicted"/>
<dbReference type="RefSeq" id="WP_303739639.1">
    <property type="nucleotide sequence ID" value="NZ_SUTK01000077.1"/>
</dbReference>
<feature type="region of interest" description="Disordered" evidence="1">
    <location>
        <begin position="136"/>
        <end position="166"/>
    </location>
</feature>
<keyword evidence="2" id="KW-1133">Transmembrane helix</keyword>
<evidence type="ECO:0000256" key="2">
    <source>
        <dbReference type="SAM" id="Phobius"/>
    </source>
</evidence>
<feature type="compositionally biased region" description="Low complexity" evidence="1">
    <location>
        <begin position="137"/>
        <end position="147"/>
    </location>
</feature>
<accession>A0A8T3VGW5</accession>
<dbReference type="Gene3D" id="2.60.40.10">
    <property type="entry name" value="Immunoglobulins"/>
    <property type="match status" value="1"/>
</dbReference>
<comment type="caution">
    <text evidence="3">The sequence shown here is derived from an EMBL/GenBank/DDBJ whole genome shotgun (WGS) entry which is preliminary data.</text>
</comment>
<feature type="transmembrane region" description="Helical" evidence="2">
    <location>
        <begin position="6"/>
        <end position="26"/>
    </location>
</feature>
<dbReference type="InterPro" id="IPR013783">
    <property type="entry name" value="Ig-like_fold"/>
</dbReference>
<evidence type="ECO:0008006" key="5">
    <source>
        <dbReference type="Google" id="ProtNLM"/>
    </source>
</evidence>
<evidence type="ECO:0000313" key="4">
    <source>
        <dbReference type="Proteomes" id="UP000783037"/>
    </source>
</evidence>
<organism evidence="3 4">
    <name type="scientific">Methanobrevibacter thaueri</name>
    <dbReference type="NCBI Taxonomy" id="190975"/>
    <lineage>
        <taxon>Archaea</taxon>
        <taxon>Methanobacteriati</taxon>
        <taxon>Methanobacteriota</taxon>
        <taxon>Methanomada group</taxon>
        <taxon>Methanobacteria</taxon>
        <taxon>Methanobacteriales</taxon>
        <taxon>Methanobacteriaceae</taxon>
        <taxon>Methanobrevibacter</taxon>
    </lineage>
</organism>
<sequence length="202" mass="22208">MESKNIIIILIVIIVILAAAIGFMVLKPMHAKEPTKIKVDSNKTLYEGDNLSVKLTDLNKTPLSKQKVNITVKDSKGKVVANKTVKTNSKGKAKLDLNLKKGKYNVSANYGGNENYTGNNTTQKLTIKEKVVQAELSQSSSSSSQNSQREEYKITPDGWNPGEHEIGRRSIGNGLERVGYDDGYFRVVDQDGNIVTHGWGSL</sequence>
<protein>
    <recommendedName>
        <fullName evidence="5">Bacterial Ig-like domain (Group 1)</fullName>
    </recommendedName>
</protein>
<evidence type="ECO:0000256" key="1">
    <source>
        <dbReference type="SAM" id="MobiDB-lite"/>
    </source>
</evidence>
<dbReference type="AlphaFoldDB" id="A0A8T3VGW5"/>
<dbReference type="Proteomes" id="UP000783037">
    <property type="component" value="Unassembled WGS sequence"/>
</dbReference>
<dbReference type="EMBL" id="SUTK01000077">
    <property type="protein sequence ID" value="MBE6502565.1"/>
    <property type="molecule type" value="Genomic_DNA"/>
</dbReference>